<proteinExistence type="predicted"/>
<protein>
    <submittedName>
        <fullName evidence="1">Uncharacterized protein</fullName>
    </submittedName>
</protein>
<evidence type="ECO:0000313" key="1">
    <source>
        <dbReference type="EnsemblMetazoa" id="MESCA009231-PA"/>
    </source>
</evidence>
<dbReference type="EnsemblMetazoa" id="MESCA009231-RA">
    <property type="protein sequence ID" value="MESCA009231-PA"/>
    <property type="gene ID" value="MESCA009231"/>
</dbReference>
<organism evidence="1 2">
    <name type="scientific">Megaselia scalaris</name>
    <name type="common">Humpbacked fly</name>
    <name type="synonym">Phora scalaris</name>
    <dbReference type="NCBI Taxonomy" id="36166"/>
    <lineage>
        <taxon>Eukaryota</taxon>
        <taxon>Metazoa</taxon>
        <taxon>Ecdysozoa</taxon>
        <taxon>Arthropoda</taxon>
        <taxon>Hexapoda</taxon>
        <taxon>Insecta</taxon>
        <taxon>Pterygota</taxon>
        <taxon>Neoptera</taxon>
        <taxon>Endopterygota</taxon>
        <taxon>Diptera</taxon>
        <taxon>Brachycera</taxon>
        <taxon>Muscomorpha</taxon>
        <taxon>Platypezoidea</taxon>
        <taxon>Phoridae</taxon>
        <taxon>Megaseliini</taxon>
        <taxon>Megaselia</taxon>
    </lineage>
</organism>
<reference evidence="2" key="1">
    <citation type="submission" date="2013-02" db="EMBL/GenBank/DDBJ databases">
        <authorList>
            <person name="Hughes D."/>
        </authorList>
    </citation>
    <scope>NUCLEOTIDE SEQUENCE</scope>
    <source>
        <strain>Durham</strain>
        <strain evidence="2">NC isolate 2 -- Noor lab</strain>
    </source>
</reference>
<accession>T1GZD2</accession>
<keyword evidence="2" id="KW-1185">Reference proteome</keyword>
<sequence length="34" mass="3783">MTELILVDNQHKNQGQCLISIGGDVVNVSYYTDD</sequence>
<dbReference type="HOGENOM" id="CLU_3377600_0_0_1"/>
<name>T1GZD2_MEGSC</name>
<dbReference type="AlphaFoldDB" id="T1GZD2"/>
<reference evidence="1" key="2">
    <citation type="submission" date="2015-06" db="UniProtKB">
        <authorList>
            <consortium name="EnsemblMetazoa"/>
        </authorList>
    </citation>
    <scope>IDENTIFICATION</scope>
</reference>
<evidence type="ECO:0000313" key="2">
    <source>
        <dbReference type="Proteomes" id="UP000015102"/>
    </source>
</evidence>
<dbReference type="EMBL" id="CAQQ02387434">
    <property type="status" value="NOT_ANNOTATED_CDS"/>
    <property type="molecule type" value="Genomic_DNA"/>
</dbReference>
<dbReference type="Proteomes" id="UP000015102">
    <property type="component" value="Unassembled WGS sequence"/>
</dbReference>